<dbReference type="VEuPathDB" id="FungiDB:QG37_04045"/>
<name>A0A0L0NZ67_CANAR</name>
<dbReference type="Proteomes" id="UP000037122">
    <property type="component" value="Unassembled WGS sequence"/>
</dbReference>
<dbReference type="AlphaFoldDB" id="A0A0L0NZ67"/>
<comment type="caution">
    <text evidence="1">The sequence shown here is derived from an EMBL/GenBank/DDBJ whole genome shotgun (WGS) entry which is preliminary data.</text>
</comment>
<protein>
    <submittedName>
        <fullName evidence="1">Uncharacterized protein</fullName>
    </submittedName>
</protein>
<accession>A0A0L0NZ67</accession>
<sequence length="149" mass="16560">MPKRQRVFGEGAPGLIRANPVNQTVRLLPIAHKTHIKCGHRSPSFLCFSLQPANNGPTLASWHGSRGPYAWKKLEEPRGGLELDTIPLAGAAPFETLLHPWQPRWETPSDLSWDVAKNENNGAASMGDPFFIARAKKTLPPIRYMVVFL</sequence>
<proteinExistence type="predicted"/>
<evidence type="ECO:0000313" key="2">
    <source>
        <dbReference type="Proteomes" id="UP000037122"/>
    </source>
</evidence>
<dbReference type="EMBL" id="LGST01000027">
    <property type="protein sequence ID" value="KND98985.1"/>
    <property type="molecule type" value="Genomic_DNA"/>
</dbReference>
<organism evidence="1 2">
    <name type="scientific">Candidozyma auris</name>
    <name type="common">Yeast</name>
    <name type="synonym">Candida auris</name>
    <dbReference type="NCBI Taxonomy" id="498019"/>
    <lineage>
        <taxon>Eukaryota</taxon>
        <taxon>Fungi</taxon>
        <taxon>Dikarya</taxon>
        <taxon>Ascomycota</taxon>
        <taxon>Saccharomycotina</taxon>
        <taxon>Pichiomycetes</taxon>
        <taxon>Metschnikowiaceae</taxon>
        <taxon>Candidozyma</taxon>
    </lineage>
</organism>
<gene>
    <name evidence="1" type="ORF">QG37_04045</name>
</gene>
<evidence type="ECO:0000313" key="1">
    <source>
        <dbReference type="EMBL" id="KND98985.1"/>
    </source>
</evidence>
<reference evidence="2" key="1">
    <citation type="journal article" date="2015" name="BMC Genomics">
        <title>Draft genome of a commonly misdiagnosed multidrug resistant pathogen Candida auris.</title>
        <authorList>
            <person name="Chatterjee S."/>
            <person name="Alampalli S.V."/>
            <person name="Nageshan R.K."/>
            <person name="Chettiar S.T."/>
            <person name="Joshi S."/>
            <person name="Tatu U.S."/>
        </authorList>
    </citation>
    <scope>NUCLEOTIDE SEQUENCE [LARGE SCALE GENOMIC DNA]</scope>
    <source>
        <strain evidence="2">6684</strain>
    </source>
</reference>